<reference evidence="1 2" key="1">
    <citation type="submission" date="2016-11" db="EMBL/GenBank/DDBJ databases">
        <title>Complete genome sequence of Streptomyces niveus SCSIO 3406.</title>
        <authorList>
            <person name="Zhu Q."/>
            <person name="Cheng W."/>
            <person name="Song Y."/>
            <person name="Li Q."/>
            <person name="Ju J."/>
        </authorList>
    </citation>
    <scope>NUCLEOTIDE SEQUENCE [LARGE SCALE GENOMIC DNA]</scope>
    <source>
        <strain evidence="1 2">SCSIO 3406</strain>
    </source>
</reference>
<dbReference type="OrthoDB" id="4137273at2"/>
<accession>A0A1U9QV79</accession>
<keyword evidence="2" id="KW-1185">Reference proteome</keyword>
<dbReference type="EMBL" id="CP018047">
    <property type="protein sequence ID" value="AQU68158.1"/>
    <property type="molecule type" value="Genomic_DNA"/>
</dbReference>
<protein>
    <submittedName>
        <fullName evidence="1">Uncharacterized protein</fullName>
    </submittedName>
</protein>
<dbReference type="AlphaFoldDB" id="A0A1U9QV79"/>
<evidence type="ECO:0000313" key="1">
    <source>
        <dbReference type="EMBL" id="AQU68158.1"/>
    </source>
</evidence>
<organism evidence="1 2">
    <name type="scientific">Streptomyces niveus</name>
    <name type="common">Streptomyces spheroides</name>
    <dbReference type="NCBI Taxonomy" id="193462"/>
    <lineage>
        <taxon>Bacteria</taxon>
        <taxon>Bacillati</taxon>
        <taxon>Actinomycetota</taxon>
        <taxon>Actinomycetes</taxon>
        <taxon>Kitasatosporales</taxon>
        <taxon>Streptomycetaceae</taxon>
        <taxon>Streptomyces</taxon>
    </lineage>
</organism>
<dbReference type="KEGG" id="snw:BBN63_20000"/>
<proteinExistence type="predicted"/>
<gene>
    <name evidence="1" type="ORF">BBN63_20000</name>
</gene>
<name>A0A1U9QV79_STRNV</name>
<sequence>MPWDKESPKKARKALHRQLERIEARLPSRHDGITFHAVISVQVHAEPPYPLDVGELATEIRISARDAASLFLRDQEAVDLAAVQDLASRHLRSRRPLPSDPSIAYSASIRIGLSEQDQAAVAALLAIRRDQAIQDARSRQRTDAVAAQYAHPAAVLVRWLEAEAVNLASPPKPQDLEAISQMFAQHRPEGARDTEYELLEILRGYLDTFSAPSQKEMLFTVLAAGMRGAHRPQHAEQVDALRDRPLQTAIGDVGAARTQPPERLT</sequence>
<dbReference type="RefSeq" id="WP_078076753.1">
    <property type="nucleotide sequence ID" value="NZ_CP018047.1"/>
</dbReference>
<evidence type="ECO:0000313" key="2">
    <source>
        <dbReference type="Proteomes" id="UP000189677"/>
    </source>
</evidence>
<dbReference type="Proteomes" id="UP000189677">
    <property type="component" value="Chromosome"/>
</dbReference>